<evidence type="ECO:0000256" key="7">
    <source>
        <dbReference type="ARBA" id="ARBA00023163"/>
    </source>
</evidence>
<dbReference type="PANTHER" id="PTHR34476">
    <property type="entry name" value="DNA-DIRECTED RNA POLYMERASE SUBUNIT OMEGA"/>
    <property type="match status" value="1"/>
</dbReference>
<evidence type="ECO:0000256" key="8">
    <source>
        <dbReference type="ARBA" id="ARBA00029924"/>
    </source>
</evidence>
<evidence type="ECO:0000256" key="6">
    <source>
        <dbReference type="ARBA" id="ARBA00022695"/>
    </source>
</evidence>
<dbReference type="GeneID" id="78506604"/>
<dbReference type="EMBL" id="LT906446">
    <property type="protein sequence ID" value="SNU96367.1"/>
    <property type="molecule type" value="Genomic_DNA"/>
</dbReference>
<comment type="function">
    <text evidence="10">Promotes RNA polymerase assembly. Latches the N- and C-terminal regions of the beta' subunit thereby facilitating its interaction with the beta and alpha subunits.</text>
</comment>
<dbReference type="HAMAP" id="MF_00366">
    <property type="entry name" value="RNApol_bact_RpoZ"/>
    <property type="match status" value="1"/>
</dbReference>
<evidence type="ECO:0000256" key="5">
    <source>
        <dbReference type="ARBA" id="ARBA00022679"/>
    </source>
</evidence>
<evidence type="ECO:0000256" key="1">
    <source>
        <dbReference type="ARBA" id="ARBA00006711"/>
    </source>
</evidence>
<dbReference type="InterPro" id="IPR006110">
    <property type="entry name" value="Pol_omega/Rpo6/RPB6"/>
</dbReference>
<comment type="catalytic activity">
    <reaction evidence="9 10">
        <text>RNA(n) + a ribonucleoside 5'-triphosphate = RNA(n+1) + diphosphate</text>
        <dbReference type="Rhea" id="RHEA:21248"/>
        <dbReference type="Rhea" id="RHEA-COMP:14527"/>
        <dbReference type="Rhea" id="RHEA-COMP:17342"/>
        <dbReference type="ChEBI" id="CHEBI:33019"/>
        <dbReference type="ChEBI" id="CHEBI:61557"/>
        <dbReference type="ChEBI" id="CHEBI:140395"/>
        <dbReference type="EC" id="2.7.7.6"/>
    </reaction>
</comment>
<dbReference type="InterPro" id="IPR003716">
    <property type="entry name" value="DNA-dir_RNA_pol_omega"/>
</dbReference>
<sequence>MDIVHPSMDQLLPKVDSKYTLVVLAAKRARQILTGSPVKSQLQSHKDVTNALEEIAEDKITYKREKKAL</sequence>
<keyword evidence="6 10" id="KW-0548">Nucleotidyltransferase</keyword>
<reference evidence="11 12" key="1">
    <citation type="submission" date="2017-06" db="EMBL/GenBank/DDBJ databases">
        <authorList>
            <consortium name="Pathogen Informatics"/>
        </authorList>
    </citation>
    <scope>NUCLEOTIDE SEQUENCE [LARGE SCALE GENOMIC DNA]</scope>
    <source>
        <strain evidence="11 12">NCTC10570</strain>
    </source>
</reference>
<evidence type="ECO:0000256" key="4">
    <source>
        <dbReference type="ARBA" id="ARBA00022478"/>
    </source>
</evidence>
<evidence type="ECO:0000256" key="2">
    <source>
        <dbReference type="ARBA" id="ARBA00012418"/>
    </source>
</evidence>
<protein>
    <recommendedName>
        <fullName evidence="3 10">DNA-directed RNA polymerase subunit omega</fullName>
        <shortName evidence="10">RNAP omega subunit</shortName>
        <ecNumber evidence="2 10">2.7.7.6</ecNumber>
    </recommendedName>
    <alternativeName>
        <fullName evidence="10">RNA polymerase omega subunit</fullName>
    </alternativeName>
    <alternativeName>
        <fullName evidence="8 10">Transcriptase subunit omega</fullName>
    </alternativeName>
</protein>
<dbReference type="SMART" id="SM01409">
    <property type="entry name" value="RNA_pol_Rpb6"/>
    <property type="match status" value="1"/>
</dbReference>
<keyword evidence="7 10" id="KW-0804">Transcription</keyword>
<keyword evidence="5 10" id="KW-0808">Transferase</keyword>
<name>A0A239TFC4_9FIRM</name>
<dbReference type="InterPro" id="IPR036161">
    <property type="entry name" value="RPB6/omega-like_sf"/>
</dbReference>
<evidence type="ECO:0000313" key="12">
    <source>
        <dbReference type="Proteomes" id="UP000215383"/>
    </source>
</evidence>
<dbReference type="GO" id="GO:0000428">
    <property type="term" value="C:DNA-directed RNA polymerase complex"/>
    <property type="evidence" value="ECO:0007669"/>
    <property type="project" value="UniProtKB-KW"/>
</dbReference>
<evidence type="ECO:0000313" key="11">
    <source>
        <dbReference type="EMBL" id="SNU96367.1"/>
    </source>
</evidence>
<dbReference type="GO" id="GO:0003677">
    <property type="term" value="F:DNA binding"/>
    <property type="evidence" value="ECO:0007669"/>
    <property type="project" value="UniProtKB-UniRule"/>
</dbReference>
<proteinExistence type="inferred from homology"/>
<dbReference type="GO" id="GO:0006351">
    <property type="term" value="P:DNA-templated transcription"/>
    <property type="evidence" value="ECO:0007669"/>
    <property type="project" value="UniProtKB-UniRule"/>
</dbReference>
<comment type="similarity">
    <text evidence="1 10">Belongs to the RNA polymerase subunit omega family.</text>
</comment>
<dbReference type="PANTHER" id="PTHR34476:SF1">
    <property type="entry name" value="DNA-DIRECTED RNA POLYMERASE SUBUNIT OMEGA"/>
    <property type="match status" value="1"/>
</dbReference>
<dbReference type="RefSeq" id="WP_036254990.1">
    <property type="nucleotide sequence ID" value="NZ_CALXYH010000038.1"/>
</dbReference>
<gene>
    <name evidence="10 11" type="primary">rpoZ</name>
    <name evidence="11" type="ORF">SAMEA4364220_00573</name>
</gene>
<comment type="subunit">
    <text evidence="10">The RNAP catalytic core consists of 2 alpha, 1 beta, 1 beta' and 1 omega subunit. When a sigma factor is associated with the core the holoenzyme is formed, which can initiate transcription.</text>
</comment>
<accession>A0A239TFC4</accession>
<dbReference type="eggNOG" id="COG1758">
    <property type="taxonomic scope" value="Bacteria"/>
</dbReference>
<dbReference type="SUPFAM" id="SSF63562">
    <property type="entry name" value="RPB6/omega subunit-like"/>
    <property type="match status" value="1"/>
</dbReference>
<dbReference type="AlphaFoldDB" id="A0A239TFC4"/>
<dbReference type="EC" id="2.7.7.6" evidence="2 10"/>
<keyword evidence="4 10" id="KW-0240">DNA-directed RNA polymerase</keyword>
<organism evidence="11 12">
    <name type="scientific">Megamonas hypermegale</name>
    <dbReference type="NCBI Taxonomy" id="158847"/>
    <lineage>
        <taxon>Bacteria</taxon>
        <taxon>Bacillati</taxon>
        <taxon>Bacillota</taxon>
        <taxon>Negativicutes</taxon>
        <taxon>Selenomonadales</taxon>
        <taxon>Selenomonadaceae</taxon>
        <taxon>Megamonas</taxon>
    </lineage>
</organism>
<evidence type="ECO:0000256" key="10">
    <source>
        <dbReference type="HAMAP-Rule" id="MF_00366"/>
    </source>
</evidence>
<dbReference type="NCBIfam" id="TIGR00690">
    <property type="entry name" value="rpoZ"/>
    <property type="match status" value="1"/>
</dbReference>
<dbReference type="Proteomes" id="UP000215383">
    <property type="component" value="Chromosome 1"/>
</dbReference>
<evidence type="ECO:0000256" key="3">
    <source>
        <dbReference type="ARBA" id="ARBA00013725"/>
    </source>
</evidence>
<evidence type="ECO:0000256" key="9">
    <source>
        <dbReference type="ARBA" id="ARBA00048552"/>
    </source>
</evidence>
<dbReference type="Gene3D" id="3.90.940.10">
    <property type="match status" value="1"/>
</dbReference>
<keyword evidence="12" id="KW-1185">Reference proteome</keyword>
<dbReference type="GO" id="GO:0003899">
    <property type="term" value="F:DNA-directed RNA polymerase activity"/>
    <property type="evidence" value="ECO:0007669"/>
    <property type="project" value="UniProtKB-UniRule"/>
</dbReference>
<dbReference type="Pfam" id="PF01192">
    <property type="entry name" value="RNA_pol_Rpb6"/>
    <property type="match status" value="1"/>
</dbReference>
<dbReference type="OrthoDB" id="9815459at2"/>